<proteinExistence type="predicted"/>
<gene>
    <name evidence="2" type="ordered locus">Os12g0117500</name>
</gene>
<feature type="non-terminal residue" evidence="2">
    <location>
        <position position="1"/>
    </location>
</feature>
<evidence type="ECO:0000313" key="2">
    <source>
        <dbReference type="EMBL" id="BAF29020.1"/>
    </source>
</evidence>
<evidence type="ECO:0000256" key="1">
    <source>
        <dbReference type="SAM" id="MobiDB-lite"/>
    </source>
</evidence>
<feature type="compositionally biased region" description="Basic and acidic residues" evidence="1">
    <location>
        <begin position="132"/>
        <end position="150"/>
    </location>
</feature>
<dbReference type="EMBL" id="AP008218">
    <property type="protein sequence ID" value="BAF29020.1"/>
    <property type="molecule type" value="Genomic_DNA"/>
</dbReference>
<feature type="compositionally biased region" description="Basic and acidic residues" evidence="1">
    <location>
        <begin position="160"/>
        <end position="173"/>
    </location>
</feature>
<evidence type="ECO:0000313" key="3">
    <source>
        <dbReference type="Proteomes" id="UP000000763"/>
    </source>
</evidence>
<organism evidence="2 3">
    <name type="scientific">Oryza sativa subsp. japonica</name>
    <name type="common">Rice</name>
    <dbReference type="NCBI Taxonomy" id="39947"/>
    <lineage>
        <taxon>Eukaryota</taxon>
        <taxon>Viridiplantae</taxon>
        <taxon>Streptophyta</taxon>
        <taxon>Embryophyta</taxon>
        <taxon>Tracheophyta</taxon>
        <taxon>Spermatophyta</taxon>
        <taxon>Magnoliopsida</taxon>
        <taxon>Liliopsida</taxon>
        <taxon>Poales</taxon>
        <taxon>Poaceae</taxon>
        <taxon>BOP clade</taxon>
        <taxon>Oryzoideae</taxon>
        <taxon>Oryzeae</taxon>
        <taxon>Oryzinae</taxon>
        <taxon>Oryza</taxon>
        <taxon>Oryza sativa</taxon>
    </lineage>
</organism>
<feature type="region of interest" description="Disordered" evidence="1">
    <location>
        <begin position="130"/>
        <end position="173"/>
    </location>
</feature>
<accession>Q0IQJ5</accession>
<feature type="compositionally biased region" description="Basic and acidic residues" evidence="1">
    <location>
        <begin position="69"/>
        <end position="91"/>
    </location>
</feature>
<reference evidence="2 3" key="1">
    <citation type="journal article" date="2005" name="Nature">
        <title>The map-based sequence of the rice genome.</title>
        <authorList>
            <consortium name="International rice genome sequencing project (IRGSP)"/>
            <person name="Matsumoto T."/>
            <person name="Wu J."/>
            <person name="Kanamori H."/>
            <person name="Katayose Y."/>
            <person name="Fujisawa M."/>
            <person name="Namiki N."/>
            <person name="Mizuno H."/>
            <person name="Yamamoto K."/>
            <person name="Antonio B.A."/>
            <person name="Baba T."/>
            <person name="Sakata K."/>
            <person name="Nagamura Y."/>
            <person name="Aoki H."/>
            <person name="Arikawa K."/>
            <person name="Arita K."/>
            <person name="Bito T."/>
            <person name="Chiden Y."/>
            <person name="Fujitsuka N."/>
            <person name="Fukunaka R."/>
            <person name="Hamada M."/>
            <person name="Harada C."/>
            <person name="Hayashi A."/>
            <person name="Hijishita S."/>
            <person name="Honda M."/>
            <person name="Hosokawa S."/>
            <person name="Ichikawa Y."/>
            <person name="Idonuma A."/>
            <person name="Iijima M."/>
            <person name="Ikeda M."/>
            <person name="Ikeno M."/>
            <person name="Ito K."/>
            <person name="Ito S."/>
            <person name="Ito T."/>
            <person name="Ito Y."/>
            <person name="Ito Y."/>
            <person name="Iwabuchi A."/>
            <person name="Kamiya K."/>
            <person name="Karasawa W."/>
            <person name="Kurita K."/>
            <person name="Katagiri S."/>
            <person name="Kikuta A."/>
            <person name="Kobayashi H."/>
            <person name="Kobayashi N."/>
            <person name="Machita K."/>
            <person name="Maehara T."/>
            <person name="Masukawa M."/>
            <person name="Mizubayashi T."/>
            <person name="Mukai Y."/>
            <person name="Nagasaki H."/>
            <person name="Nagata Y."/>
            <person name="Naito S."/>
            <person name="Nakashima M."/>
            <person name="Nakama Y."/>
            <person name="Nakamichi Y."/>
            <person name="Nakamura M."/>
            <person name="Meguro A."/>
            <person name="Negishi M."/>
            <person name="Ohta I."/>
            <person name="Ohta T."/>
            <person name="Okamoto M."/>
            <person name="Ono N."/>
            <person name="Saji S."/>
            <person name="Sakaguchi M."/>
            <person name="Sakai K."/>
            <person name="Shibata M."/>
            <person name="Shimokawa T."/>
            <person name="Song J."/>
            <person name="Takazaki Y."/>
            <person name="Terasawa K."/>
            <person name="Tsugane M."/>
            <person name="Tsuji K."/>
            <person name="Ueda S."/>
            <person name="Waki K."/>
            <person name="Yamagata H."/>
            <person name="Yamamoto M."/>
            <person name="Yamamoto S."/>
            <person name="Yamane H."/>
            <person name="Yoshiki S."/>
            <person name="Yoshihara R."/>
            <person name="Yukawa K."/>
            <person name="Zhong H."/>
            <person name="Yano M."/>
            <person name="Yuan Q."/>
            <person name="Ouyang S."/>
            <person name="Liu J."/>
            <person name="Jones K.M."/>
            <person name="Gansberger K."/>
            <person name="Moffat K."/>
            <person name="Hill J."/>
            <person name="Bera J."/>
            <person name="Fadrosh D."/>
            <person name="Jin S."/>
            <person name="Johri S."/>
            <person name="Kim M."/>
            <person name="Overton L."/>
            <person name="Reardon M."/>
            <person name="Tsitrin T."/>
            <person name="Vuong H."/>
            <person name="Weaver B."/>
            <person name="Ciecko A."/>
            <person name="Tallon L."/>
            <person name="Jackson J."/>
            <person name="Pai G."/>
            <person name="Aken S.V."/>
            <person name="Utterback T."/>
            <person name="Reidmuller S."/>
            <person name="Feldblyum T."/>
            <person name="Hsiao J."/>
            <person name="Zismann V."/>
            <person name="Iobst S."/>
            <person name="de Vazeille A.R."/>
            <person name="Buell C.R."/>
            <person name="Ying K."/>
            <person name="Li Y."/>
            <person name="Lu T."/>
            <person name="Huang Y."/>
            <person name="Zhao Q."/>
            <person name="Feng Q."/>
            <person name="Zhang L."/>
            <person name="Zhu J."/>
            <person name="Weng Q."/>
            <person name="Mu J."/>
            <person name="Lu Y."/>
            <person name="Fan D."/>
            <person name="Liu Y."/>
            <person name="Guan J."/>
            <person name="Zhang Y."/>
            <person name="Yu S."/>
            <person name="Liu X."/>
            <person name="Zhang Y."/>
            <person name="Hong G."/>
            <person name="Han B."/>
            <person name="Choisne N."/>
            <person name="Demange N."/>
            <person name="Orjeda G."/>
            <person name="Samain S."/>
            <person name="Cattolico L."/>
            <person name="Pelletier E."/>
            <person name="Couloux A."/>
            <person name="Segurens B."/>
            <person name="Wincker P."/>
            <person name="D'Hont A."/>
            <person name="Scarpelli C."/>
            <person name="Weissenbach J."/>
            <person name="Salanoubat M."/>
            <person name="Quetier F."/>
            <person name="Yu Y."/>
            <person name="Kim H.R."/>
            <person name="Rambo T."/>
            <person name="Currie J."/>
            <person name="Collura K."/>
            <person name="Luo M."/>
            <person name="Yang T."/>
            <person name="Ammiraju J.S.S."/>
            <person name="Engler F."/>
            <person name="Soderlund C."/>
            <person name="Wing R.A."/>
            <person name="Palmer L.E."/>
            <person name="de la Bastide M."/>
            <person name="Spiegel L."/>
            <person name="Nascimento L."/>
            <person name="Zutavern T."/>
            <person name="O'Shaughnessy A."/>
            <person name="Dike S."/>
            <person name="Dedhia N."/>
            <person name="Preston R."/>
            <person name="Balija V."/>
            <person name="McCombie W.R."/>
            <person name="Chow T."/>
            <person name="Chen H."/>
            <person name="Chung M."/>
            <person name="Chen C."/>
            <person name="Shaw J."/>
            <person name="Wu H."/>
            <person name="Hsiao K."/>
            <person name="Chao Y."/>
            <person name="Chu M."/>
            <person name="Cheng C."/>
            <person name="Hour A."/>
            <person name="Lee P."/>
            <person name="Lin S."/>
            <person name="Lin Y."/>
            <person name="Liou J."/>
            <person name="Liu S."/>
            <person name="Hsing Y."/>
            <person name="Raghuvanshi S."/>
            <person name="Mohanty A."/>
            <person name="Bharti A.K."/>
            <person name="Gaur A."/>
            <person name="Gupta V."/>
            <person name="Kumar D."/>
            <person name="Ravi V."/>
            <person name="Vij S."/>
            <person name="Kapur A."/>
            <person name="Khurana P."/>
            <person name="Khurana P."/>
            <person name="Khurana J.P."/>
            <person name="Tyagi A.K."/>
            <person name="Gaikwad K."/>
            <person name="Singh A."/>
            <person name="Dalal V."/>
            <person name="Srivastava S."/>
            <person name="Dixit A."/>
            <person name="Pal A.K."/>
            <person name="Ghazi I.A."/>
            <person name="Yadav M."/>
            <person name="Pandit A."/>
            <person name="Bhargava A."/>
            <person name="Sureshbabu K."/>
            <person name="Batra K."/>
            <person name="Sharma T.R."/>
            <person name="Mohapatra T."/>
            <person name="Singh N.K."/>
            <person name="Messing J."/>
            <person name="Nelson A.B."/>
            <person name="Fuks G."/>
            <person name="Kavchok S."/>
            <person name="Keizer G."/>
            <person name="Linton E."/>
            <person name="Llaca V."/>
            <person name="Song R."/>
            <person name="Tanyolac B."/>
            <person name="Young S."/>
            <person name="Ho-Il K."/>
            <person name="Hahn J.H."/>
            <person name="Sangsakoo G."/>
            <person name="Vanavichit A."/>
            <person name="de Mattos Luiz.A.T."/>
            <person name="Zimmer P.D."/>
            <person name="Malone G."/>
            <person name="Dellagostin O."/>
            <person name="de Oliveira A.C."/>
            <person name="Bevan M."/>
            <person name="Bancroft I."/>
            <person name="Minx P."/>
            <person name="Cordum H."/>
            <person name="Wilson R."/>
            <person name="Cheng Z."/>
            <person name="Jin W."/>
            <person name="Jiang J."/>
            <person name="Leong S.A."/>
            <person name="Iwama H."/>
            <person name="Gojobori T."/>
            <person name="Itoh T."/>
            <person name="Niimura Y."/>
            <person name="Fujii Y."/>
            <person name="Habara T."/>
            <person name="Sakai H."/>
            <person name="Sato Y."/>
            <person name="Wilson G."/>
            <person name="Kumar K."/>
            <person name="McCouch S."/>
            <person name="Juretic N."/>
            <person name="Hoen D."/>
            <person name="Wright S."/>
            <person name="Bruskiewich R."/>
            <person name="Bureau T."/>
            <person name="Miyao A."/>
            <person name="Hirochika H."/>
            <person name="Nishikawa T."/>
            <person name="Kadowaki K."/>
            <person name="Sugiura M."/>
            <person name="Burr B."/>
            <person name="Sasaki T."/>
        </authorList>
    </citation>
    <scope>NUCLEOTIDE SEQUENCE [LARGE SCALE GENOMIC DNA]</scope>
    <source>
        <strain evidence="3">cv. Nipponbare</strain>
    </source>
</reference>
<dbReference type="KEGG" id="dosa:Os12g0117500"/>
<feature type="region of interest" description="Disordered" evidence="1">
    <location>
        <begin position="57"/>
        <end position="91"/>
    </location>
</feature>
<protein>
    <submittedName>
        <fullName evidence="2">Os12g0117500 protein</fullName>
    </submittedName>
</protein>
<dbReference type="Proteomes" id="UP000000763">
    <property type="component" value="Chromosome 12"/>
</dbReference>
<name>Q0IQJ5_ORYSJ</name>
<sequence>RRRVALHEGGDDAAHGVDVLDALTGAVERDGQQVARGGLVEHRRHAELQVTARLGGCADGDGDMEEAAEERGGEGRVVRGREHGNHGLDKRAVHPGVISSMAVGGEHFGQQELSVCGGCSDKHLGLRAAAAQRRDDLVERRRREGRELRRPPLGRRPRREQHLVTDPERDSVS</sequence>
<reference evidence="3" key="2">
    <citation type="journal article" date="2008" name="Nucleic Acids Res.">
        <title>The rice annotation project database (RAP-DB): 2008 update.</title>
        <authorList>
            <consortium name="The rice annotation project (RAP)"/>
        </authorList>
    </citation>
    <scope>GENOME REANNOTATION</scope>
    <source>
        <strain evidence="3">cv. Nipponbare</strain>
    </source>
</reference>
<dbReference type="AlphaFoldDB" id="Q0IQJ5"/>